<accession>A0AAD7ERJ3</accession>
<reference evidence="1" key="1">
    <citation type="submission" date="2023-03" db="EMBL/GenBank/DDBJ databases">
        <title>Massive genome expansion in bonnet fungi (Mycena s.s.) driven by repeated elements and novel gene families across ecological guilds.</title>
        <authorList>
            <consortium name="Lawrence Berkeley National Laboratory"/>
            <person name="Harder C.B."/>
            <person name="Miyauchi S."/>
            <person name="Viragh M."/>
            <person name="Kuo A."/>
            <person name="Thoen E."/>
            <person name="Andreopoulos B."/>
            <person name="Lu D."/>
            <person name="Skrede I."/>
            <person name="Drula E."/>
            <person name="Henrissat B."/>
            <person name="Morin E."/>
            <person name="Kohler A."/>
            <person name="Barry K."/>
            <person name="LaButti K."/>
            <person name="Morin E."/>
            <person name="Salamov A."/>
            <person name="Lipzen A."/>
            <person name="Mereny Z."/>
            <person name="Hegedus B."/>
            <person name="Baldrian P."/>
            <person name="Stursova M."/>
            <person name="Weitz H."/>
            <person name="Taylor A."/>
            <person name="Grigoriev I.V."/>
            <person name="Nagy L.G."/>
            <person name="Martin F."/>
            <person name="Kauserud H."/>
        </authorList>
    </citation>
    <scope>NUCLEOTIDE SEQUENCE</scope>
    <source>
        <strain evidence="1">CBHHK002</strain>
    </source>
</reference>
<proteinExistence type="predicted"/>
<protein>
    <submittedName>
        <fullName evidence="1">Uncharacterized protein</fullName>
    </submittedName>
</protein>
<evidence type="ECO:0000313" key="1">
    <source>
        <dbReference type="EMBL" id="KAJ7347513.1"/>
    </source>
</evidence>
<comment type="caution">
    <text evidence="1">The sequence shown here is derived from an EMBL/GenBank/DDBJ whole genome shotgun (WGS) entry which is preliminary data.</text>
</comment>
<gene>
    <name evidence="1" type="ORF">DFH08DRAFT_1080441</name>
</gene>
<name>A0AAD7ERJ3_9AGAR</name>
<sequence>MATPSALEAQEICDYICDFLHGSPTALTACSLVSTVFTSSAQRHLFDHIDLTDGTPDHPQLGGPVMLRAGSNVVRASNRLRVVLEESPHLIRFIRCLKISFDEEVLAHFTQVPLTHVETIVLRAPSQHHPHPNTVSSLAAPLIALPSVRNLKLILITFEHMESLRILTRQRTSLFSQMSLHYVDVLQWPPMESIAGALQQHIVVKELDMIGHQYKDSAWLIHPLSPFNFSTLERFNIQSLVMPSIVALMRLPGSTLHTLGIDAHEATTLFRLDDFIWLKDLDILGSINTVYRAAALLESAGSAELRLEHIIVRVCIMGLLDQDSLSRADDAIADMNSPHLRGVEFQMSMTTGPRSGLSSERFVRMVKGVREMLPRLNARGYLRVSCVYDGMCIDL</sequence>
<evidence type="ECO:0000313" key="2">
    <source>
        <dbReference type="Proteomes" id="UP001218218"/>
    </source>
</evidence>
<keyword evidence="2" id="KW-1185">Reference proteome</keyword>
<dbReference type="Proteomes" id="UP001218218">
    <property type="component" value="Unassembled WGS sequence"/>
</dbReference>
<dbReference type="EMBL" id="JARIHO010000019">
    <property type="protein sequence ID" value="KAJ7347513.1"/>
    <property type="molecule type" value="Genomic_DNA"/>
</dbReference>
<organism evidence="1 2">
    <name type="scientific">Mycena albidolilacea</name>
    <dbReference type="NCBI Taxonomy" id="1033008"/>
    <lineage>
        <taxon>Eukaryota</taxon>
        <taxon>Fungi</taxon>
        <taxon>Dikarya</taxon>
        <taxon>Basidiomycota</taxon>
        <taxon>Agaricomycotina</taxon>
        <taxon>Agaricomycetes</taxon>
        <taxon>Agaricomycetidae</taxon>
        <taxon>Agaricales</taxon>
        <taxon>Marasmiineae</taxon>
        <taxon>Mycenaceae</taxon>
        <taxon>Mycena</taxon>
    </lineage>
</organism>
<dbReference type="AlphaFoldDB" id="A0AAD7ERJ3"/>